<proteinExistence type="predicted"/>
<evidence type="ECO:0008006" key="4">
    <source>
        <dbReference type="Google" id="ProtNLM"/>
    </source>
</evidence>
<keyword evidence="3" id="KW-1185">Reference proteome</keyword>
<dbReference type="EMBL" id="BAABEY010000019">
    <property type="protein sequence ID" value="GAA4438460.1"/>
    <property type="molecule type" value="Genomic_DNA"/>
</dbReference>
<dbReference type="PROSITE" id="PS51257">
    <property type="entry name" value="PROKAR_LIPOPROTEIN"/>
    <property type="match status" value="1"/>
</dbReference>
<dbReference type="InterPro" id="IPR008969">
    <property type="entry name" value="CarboxyPept-like_regulatory"/>
</dbReference>
<dbReference type="RefSeq" id="WP_345028347.1">
    <property type="nucleotide sequence ID" value="NZ_BAABEY010000019.1"/>
</dbReference>
<name>A0ABP8LWX4_9BACT</name>
<accession>A0ABP8LWX4</accession>
<dbReference type="SUPFAM" id="SSF49464">
    <property type="entry name" value="Carboxypeptidase regulatory domain-like"/>
    <property type="match status" value="1"/>
</dbReference>
<evidence type="ECO:0000313" key="3">
    <source>
        <dbReference type="Proteomes" id="UP001501508"/>
    </source>
</evidence>
<evidence type="ECO:0000256" key="1">
    <source>
        <dbReference type="SAM" id="MobiDB-lite"/>
    </source>
</evidence>
<protein>
    <recommendedName>
        <fullName evidence="4">Carboxypeptidase regulatory-like domain-containing protein</fullName>
    </recommendedName>
</protein>
<comment type="caution">
    <text evidence="2">The sequence shown here is derived from an EMBL/GenBank/DDBJ whole genome shotgun (WGS) entry which is preliminary data.</text>
</comment>
<evidence type="ECO:0000313" key="2">
    <source>
        <dbReference type="EMBL" id="GAA4438460.1"/>
    </source>
</evidence>
<feature type="region of interest" description="Disordered" evidence="1">
    <location>
        <begin position="32"/>
        <end position="54"/>
    </location>
</feature>
<gene>
    <name evidence="2" type="ORF">GCM10023091_19100</name>
</gene>
<sequence length="337" mass="37368">MKQLLTHGTSVRMASLFFSCLIFYACSKENDELQPGGDNPPGQEETRTPLPFSQLPERTRTLNVPENRTYVNVMEKQRPQLPGFKSLAVKPGTLRGFVKDVFGRPLKDAEIGVRSSIAGGLYSSATGRTNQQGYYEITVPVGNTEIWGGKLNMSYEGGQAFTSLFPADSALDEFVSTRGSVKNFVLLPYGNGRPDEIAKAPQWPTSYMGGSIHLSYNLRTESLPLPGSFPVGSVIVIKLTPLDLVHADEKVTFIIKKPVLNNQLYINNIPLGRYEIMLETSDGKPITMHESINLKDLFGIRPKHALHKAEVTFIPGDPESLVWFGNWKEVPLNIELN</sequence>
<organism evidence="2 3">
    <name type="scientific">Ravibacter arvi</name>
    <dbReference type="NCBI Taxonomy" id="2051041"/>
    <lineage>
        <taxon>Bacteria</taxon>
        <taxon>Pseudomonadati</taxon>
        <taxon>Bacteroidota</taxon>
        <taxon>Cytophagia</taxon>
        <taxon>Cytophagales</taxon>
        <taxon>Spirosomataceae</taxon>
        <taxon>Ravibacter</taxon>
    </lineage>
</organism>
<reference evidence="3" key="1">
    <citation type="journal article" date="2019" name="Int. J. Syst. Evol. Microbiol.">
        <title>The Global Catalogue of Microorganisms (GCM) 10K type strain sequencing project: providing services to taxonomists for standard genome sequencing and annotation.</title>
        <authorList>
            <consortium name="The Broad Institute Genomics Platform"/>
            <consortium name="The Broad Institute Genome Sequencing Center for Infectious Disease"/>
            <person name="Wu L."/>
            <person name="Ma J."/>
        </authorList>
    </citation>
    <scope>NUCLEOTIDE SEQUENCE [LARGE SCALE GENOMIC DNA]</scope>
    <source>
        <strain evidence="3">JCM 31920</strain>
    </source>
</reference>
<dbReference type="Proteomes" id="UP001501508">
    <property type="component" value="Unassembled WGS sequence"/>
</dbReference>